<accession>A0AAV3HDA3</accession>
<sequence length="38" mass="4378">MSTIRYQCRKMPVSVKAKHKSIHASIHRRFTGGFFSPS</sequence>
<organism evidence="1 2">
    <name type="scientific">Escherichia coli EC1870</name>
    <dbReference type="NCBI Taxonomy" id="1005554"/>
    <lineage>
        <taxon>Bacteria</taxon>
        <taxon>Pseudomonadati</taxon>
        <taxon>Pseudomonadota</taxon>
        <taxon>Gammaproteobacteria</taxon>
        <taxon>Enterobacterales</taxon>
        <taxon>Enterobacteriaceae</taxon>
        <taxon>Escherichia</taxon>
    </lineage>
</organism>
<reference evidence="1 2" key="1">
    <citation type="submission" date="2012-06" db="EMBL/GenBank/DDBJ databases">
        <title>Genomic anatomy of Escherichia coli O157:H7 outbreaks.</title>
        <authorList>
            <person name="Eppinger M."/>
            <person name="Daugherty S."/>
            <person name="Agrawal S."/>
            <person name="Galens K."/>
            <person name="Tallon L."/>
            <person name="Shefchek K."/>
            <person name="Parankush S."/>
            <person name="Cebula T.A."/>
            <person name="Feng P."/>
            <person name="Soderlund R."/>
            <person name="Mammel M.K."/>
            <person name="DebRoy C."/>
            <person name="Dudley E.G."/>
            <person name="Tarr P.I."/>
            <person name="Fraser-Liggett C."/>
            <person name="Ravel J."/>
        </authorList>
    </citation>
    <scope>NUCLEOTIDE SEQUENCE [LARGE SCALE GENOMIC DNA]</scope>
    <source>
        <strain evidence="1 2">EC1870</strain>
    </source>
</reference>
<gene>
    <name evidence="1" type="ORF">ECEC1870_2080</name>
</gene>
<dbReference type="EMBL" id="AMVG01000295">
    <property type="protein sequence ID" value="EKJ45563.1"/>
    <property type="molecule type" value="Genomic_DNA"/>
</dbReference>
<name>A0AAV3HDA3_ECOLX</name>
<evidence type="ECO:0000313" key="1">
    <source>
        <dbReference type="EMBL" id="EKJ45563.1"/>
    </source>
</evidence>
<evidence type="ECO:0000313" key="2">
    <source>
        <dbReference type="Proteomes" id="UP000006789"/>
    </source>
</evidence>
<dbReference type="AlphaFoldDB" id="A0AAV3HDA3"/>
<comment type="caution">
    <text evidence="1">The sequence shown here is derived from an EMBL/GenBank/DDBJ whole genome shotgun (WGS) entry which is preliminary data.</text>
</comment>
<dbReference type="Proteomes" id="UP000006789">
    <property type="component" value="Unassembled WGS sequence"/>
</dbReference>
<protein>
    <submittedName>
        <fullName evidence="1">Uncharacterized protein</fullName>
    </submittedName>
</protein>
<proteinExistence type="predicted"/>